<keyword evidence="3" id="KW-1185">Reference proteome</keyword>
<dbReference type="InterPro" id="IPR011010">
    <property type="entry name" value="DNA_brk_join_enz"/>
</dbReference>
<keyword evidence="1" id="KW-0233">DNA recombination</keyword>
<evidence type="ECO:0000313" key="2">
    <source>
        <dbReference type="EMBL" id="GAC14492.1"/>
    </source>
</evidence>
<dbReference type="Proteomes" id="UP000006334">
    <property type="component" value="Unassembled WGS sequence"/>
</dbReference>
<sequence length="746" mass="85754">MNEVSFQCKVNQLFDDGYAVKQRKSVVSHCAYLSYFANEIKSFDFSFSDNAFEELRQQFSQEQVRLLREPGLYDLIKANKKIGAFPFYSFIISISKVKRDYLEAALSLQLNVLVAAYELKKLKGYEDYIERAFDATRIIFTDNKYQPIIGLIEPYKTYTEKDFLEIREQSKLAPHHLTRLASLFDKYSARMPTISKRIRVDQPKEIPPDKKPNYTNKESLVPFEDDEPKYTEILATEGNVTTSNGDHLEKIIDEKTATRYFEFLLIAPDEVKKSARLKSQLANSVAANIERREKSLTTEFRFLTKHEVTILVKECMHNIDDTYFGLLLLSLITGRTISEFLDNEVVMTKAETGELSDHYVIRYKPSLPNYEMIKKAITLIKKPKGEVLLIIPKCMNNLIANITRLDLAIDSTKQAISDCISQMNKRYCTRFTLAKISSVMPFYLIKAGADAAEIALMKGSSVVQHAACYYYQVPVQKLIELHQDFLSYLDADNNYGLSDFKKKTDLTVGSALQLQEDTAKKLFAVLHAKLLEQLQMGWENIEVLHNYLTVYTLFILNLSTGHRPVKHPYHTIDAFDLETSTVFIADKESRSNSAGRVLKLPSLAKEQLNHYLTHLRHIHHYFAQLSYQDGKHITDTLLGELPLFSFIQDSRFLTITPKLLDDFCIDLLPIPLNWHRHFIRTWLRDNNAKPLAVDVFMGHVNGDGDPFSRYSGVSMKDLDEVARLLNQLLSKNLEIKPFSSIEGLRL</sequence>
<evidence type="ECO:0000313" key="3">
    <source>
        <dbReference type="Proteomes" id="UP000006334"/>
    </source>
</evidence>
<reference evidence="2 3" key="1">
    <citation type="journal article" date="2017" name="Antonie Van Leeuwenhoek">
        <title>Rhizobium rhizosphaerae sp. nov., a novel species isolated from rice rhizosphere.</title>
        <authorList>
            <person name="Zhao J.J."/>
            <person name="Zhang J."/>
            <person name="Zhang R.J."/>
            <person name="Zhang C.W."/>
            <person name="Yin H.Q."/>
            <person name="Zhang X.X."/>
        </authorList>
    </citation>
    <scope>NUCLEOTIDE SEQUENCE [LARGE SCALE GENOMIC DNA]</scope>
    <source>
        <strain evidence="2 3">E3</strain>
    </source>
</reference>
<dbReference type="GO" id="GO:0006310">
    <property type="term" value="P:DNA recombination"/>
    <property type="evidence" value="ECO:0007669"/>
    <property type="project" value="UniProtKB-KW"/>
</dbReference>
<dbReference type="SUPFAM" id="SSF56349">
    <property type="entry name" value="DNA breaking-rejoining enzymes"/>
    <property type="match status" value="1"/>
</dbReference>
<dbReference type="RefSeq" id="WP_008844308.1">
    <property type="nucleotide sequence ID" value="NZ_BAEN01000037.1"/>
</dbReference>
<accession>K6Y8G0</accession>
<dbReference type="GO" id="GO:0015074">
    <property type="term" value="P:DNA integration"/>
    <property type="evidence" value="ECO:0007669"/>
    <property type="project" value="InterPro"/>
</dbReference>
<dbReference type="Gene3D" id="1.10.443.10">
    <property type="entry name" value="Intergrase catalytic core"/>
    <property type="match status" value="1"/>
</dbReference>
<organism evidence="2 3">
    <name type="scientific">Aliiglaciecola lipolytica E3</name>
    <dbReference type="NCBI Taxonomy" id="1127673"/>
    <lineage>
        <taxon>Bacteria</taxon>
        <taxon>Pseudomonadati</taxon>
        <taxon>Pseudomonadota</taxon>
        <taxon>Gammaproteobacteria</taxon>
        <taxon>Alteromonadales</taxon>
        <taxon>Alteromonadaceae</taxon>
        <taxon>Aliiglaciecola</taxon>
    </lineage>
</organism>
<dbReference type="eggNOG" id="COG0582">
    <property type="taxonomic scope" value="Bacteria"/>
</dbReference>
<evidence type="ECO:0000256" key="1">
    <source>
        <dbReference type="ARBA" id="ARBA00023172"/>
    </source>
</evidence>
<dbReference type="InterPro" id="IPR013762">
    <property type="entry name" value="Integrase-like_cat_sf"/>
</dbReference>
<dbReference type="STRING" id="1127673.GLIP_1864"/>
<dbReference type="GO" id="GO:0003677">
    <property type="term" value="F:DNA binding"/>
    <property type="evidence" value="ECO:0007669"/>
    <property type="project" value="InterPro"/>
</dbReference>
<gene>
    <name evidence="2" type="ORF">GLIP_1864</name>
</gene>
<protein>
    <submittedName>
        <fullName evidence="2">Uncharacterized protein</fullName>
    </submittedName>
</protein>
<proteinExistence type="predicted"/>
<dbReference type="EMBL" id="BAEN01000037">
    <property type="protein sequence ID" value="GAC14492.1"/>
    <property type="molecule type" value="Genomic_DNA"/>
</dbReference>
<dbReference type="OrthoDB" id="5614256at2"/>
<name>K6Y8G0_9ALTE</name>
<comment type="caution">
    <text evidence="2">The sequence shown here is derived from an EMBL/GenBank/DDBJ whole genome shotgun (WGS) entry which is preliminary data.</text>
</comment>
<dbReference type="AlphaFoldDB" id="K6Y8G0"/>